<dbReference type="AlphaFoldDB" id="A0A2A9D487"/>
<evidence type="ECO:0000313" key="1">
    <source>
        <dbReference type="EMBL" id="PFG21201.1"/>
    </source>
</evidence>
<name>A0A2A9D487_9MICO</name>
<protein>
    <recommendedName>
        <fullName evidence="3">Aminoglycoside phosphotransferase</fullName>
    </recommendedName>
</protein>
<dbReference type="EMBL" id="PDJD01000001">
    <property type="protein sequence ID" value="PFG21201.1"/>
    <property type="molecule type" value="Genomic_DNA"/>
</dbReference>
<reference evidence="1 2" key="1">
    <citation type="submission" date="2017-10" db="EMBL/GenBank/DDBJ databases">
        <title>Sequencing the genomes of 1000 actinobacteria strains.</title>
        <authorList>
            <person name="Klenk H.-P."/>
        </authorList>
    </citation>
    <scope>NUCLEOTIDE SEQUENCE [LARGE SCALE GENOMIC DNA]</scope>
    <source>
        <strain evidence="1 2">DSM 21801</strain>
    </source>
</reference>
<evidence type="ECO:0008006" key="3">
    <source>
        <dbReference type="Google" id="ProtNLM"/>
    </source>
</evidence>
<dbReference type="RefSeq" id="WP_245867143.1">
    <property type="nucleotide sequence ID" value="NZ_PDJD01000001.1"/>
</dbReference>
<comment type="caution">
    <text evidence="1">The sequence shown here is derived from an EMBL/GenBank/DDBJ whole genome shotgun (WGS) entry which is preliminary data.</text>
</comment>
<organism evidence="1 2">
    <name type="scientific">Serinibacter salmoneus</name>
    <dbReference type="NCBI Taxonomy" id="556530"/>
    <lineage>
        <taxon>Bacteria</taxon>
        <taxon>Bacillati</taxon>
        <taxon>Actinomycetota</taxon>
        <taxon>Actinomycetes</taxon>
        <taxon>Micrococcales</taxon>
        <taxon>Beutenbergiaceae</taxon>
        <taxon>Serinibacter</taxon>
    </lineage>
</organism>
<sequence length="267" mass="28646">MPGAPDELVLDRFAVTHVERTLPGGRGRSVLAGDLVLSPDREPGTQRWLSPIQARLASELDNEAGRRPLRLALPVPARDGEWVVQGWGATRFEPRARPCHDLALMRAAGHLLHARLAVAVPARPEALSAAPRNRWDRAEALAFGDPAALPEPAGWLRGHVAHAATVPGGLGPDQLVHRDLAGNVLLDGAGSALVIDLSPAWRPVLWAEAICVLDAVLWHGADRDVLADWRGGRERLAMLRAVAFRVLSDEPVAIEAYRAVVAELGAA</sequence>
<dbReference type="Proteomes" id="UP000224915">
    <property type="component" value="Unassembled WGS sequence"/>
</dbReference>
<gene>
    <name evidence="1" type="ORF">ATL40_2824</name>
</gene>
<proteinExistence type="predicted"/>
<evidence type="ECO:0000313" key="2">
    <source>
        <dbReference type="Proteomes" id="UP000224915"/>
    </source>
</evidence>
<accession>A0A2A9D487</accession>
<keyword evidence="2" id="KW-1185">Reference proteome</keyword>